<dbReference type="Proteomes" id="UP000001747">
    <property type="component" value="Chromosome"/>
</dbReference>
<proteinExistence type="predicted"/>
<evidence type="ECO:0000313" key="2">
    <source>
        <dbReference type="Proteomes" id="UP000001747"/>
    </source>
</evidence>
<reference evidence="1 2" key="1">
    <citation type="journal article" date="2009" name="Proc. Natl. Acad. Sci. U.S.A.">
        <title>Biogeography of the Sulfolobus islandicus pan-genome.</title>
        <authorList>
            <person name="Reno M.L."/>
            <person name="Held N.L."/>
            <person name="Fields C.J."/>
            <person name="Burke P.V."/>
            <person name="Whitaker R.J."/>
        </authorList>
    </citation>
    <scope>NUCLEOTIDE SEQUENCE [LARGE SCALE GENOMIC DNA]</scope>
    <source>
        <strain evidence="2">L.S.2.15 / Lassen #1</strain>
    </source>
</reference>
<dbReference type="KEGG" id="sis:LS215_3028"/>
<evidence type="ECO:0000313" key="1">
    <source>
        <dbReference type="EMBL" id="ACP36688.1"/>
    </source>
</evidence>
<name>C3MMH1_SACI2</name>
<dbReference type="HOGENOM" id="CLU_2519929_0_0_2"/>
<dbReference type="EMBL" id="CP001399">
    <property type="protein sequence ID" value="ACP36688.1"/>
    <property type="molecule type" value="Genomic_DNA"/>
</dbReference>
<organism evidence="1 2">
    <name type="scientific">Saccharolobus islandicus (strain L.S.2.15 / Lassen #1)</name>
    <name type="common">Sulfolobus islandicus</name>
    <dbReference type="NCBI Taxonomy" id="429572"/>
    <lineage>
        <taxon>Archaea</taxon>
        <taxon>Thermoproteota</taxon>
        <taxon>Thermoprotei</taxon>
        <taxon>Sulfolobales</taxon>
        <taxon>Sulfolobaceae</taxon>
        <taxon>Saccharolobus</taxon>
    </lineage>
</organism>
<gene>
    <name evidence="1" type="ordered locus">LS215_3028</name>
</gene>
<dbReference type="InterPro" id="IPR029052">
    <property type="entry name" value="Metallo-depent_PP-like"/>
</dbReference>
<dbReference type="RefSeq" id="WP_012714551.1">
    <property type="nucleotide sequence ID" value="NC_012589.1"/>
</dbReference>
<sequence length="86" mass="9750">MDVVFKKAINAANMFKVNYLVFGGDLASKGVFPLYKRGDKFYDVNSNLLTKDKLEEIKKNGIDDCSRDAKRRDVLPIRLVPIKPTS</sequence>
<dbReference type="SUPFAM" id="SSF56300">
    <property type="entry name" value="Metallo-dependent phosphatases"/>
    <property type="match status" value="1"/>
</dbReference>
<accession>C3MMH1</accession>
<dbReference type="GeneID" id="58787459"/>
<dbReference type="AlphaFoldDB" id="C3MMH1"/>
<protein>
    <submittedName>
        <fullName evidence="1">Uncharacterized protein</fullName>
    </submittedName>
</protein>